<keyword evidence="13" id="KW-1185">Reference proteome</keyword>
<dbReference type="SUPFAM" id="SSF50370">
    <property type="entry name" value="Ricin B-like lectins"/>
    <property type="match status" value="2"/>
</dbReference>
<evidence type="ECO:0000256" key="6">
    <source>
        <dbReference type="ARBA" id="ARBA00023277"/>
    </source>
</evidence>
<dbReference type="SMART" id="SM00458">
    <property type="entry name" value="RICIN"/>
    <property type="match status" value="2"/>
</dbReference>
<evidence type="ECO:0000256" key="3">
    <source>
        <dbReference type="ARBA" id="ARBA00022651"/>
    </source>
</evidence>
<evidence type="ECO:0000313" key="13">
    <source>
        <dbReference type="Proteomes" id="UP000573327"/>
    </source>
</evidence>
<evidence type="ECO:0000256" key="2">
    <source>
        <dbReference type="ARBA" id="ARBA00007495"/>
    </source>
</evidence>
<keyword evidence="3 12" id="KW-0858">Xylan degradation</keyword>
<dbReference type="PROSITE" id="PS50231">
    <property type="entry name" value="RICIN_B_LECTIN"/>
    <property type="match status" value="2"/>
</dbReference>
<keyword evidence="5 9" id="KW-0378">Hydrolase</keyword>
<dbReference type="Gene3D" id="3.20.20.80">
    <property type="entry name" value="Glycosidases"/>
    <property type="match status" value="1"/>
</dbReference>
<dbReference type="EC" id="3.2.1.8" evidence="9"/>
<comment type="caution">
    <text evidence="12">The sequence shown here is derived from an EMBL/GenBank/DDBJ whole genome shotgun (WGS) entry which is preliminary data.</text>
</comment>
<feature type="chain" id="PRO_5030971725" description="Beta-xylanase" evidence="10">
    <location>
        <begin position="32"/>
        <end position="618"/>
    </location>
</feature>
<dbReference type="Gene3D" id="2.80.10.50">
    <property type="match status" value="4"/>
</dbReference>
<evidence type="ECO:0000256" key="5">
    <source>
        <dbReference type="ARBA" id="ARBA00022801"/>
    </source>
</evidence>
<dbReference type="PANTHER" id="PTHR31490">
    <property type="entry name" value="GLYCOSYL HYDROLASE"/>
    <property type="match status" value="1"/>
</dbReference>
<evidence type="ECO:0000256" key="7">
    <source>
        <dbReference type="ARBA" id="ARBA00023295"/>
    </source>
</evidence>
<dbReference type="GO" id="GO:0045493">
    <property type="term" value="P:xylan catabolic process"/>
    <property type="evidence" value="ECO:0007669"/>
    <property type="project" value="UniProtKB-KW"/>
</dbReference>
<gene>
    <name evidence="12" type="ORF">F4556_007072</name>
</gene>
<keyword evidence="4 10" id="KW-0732">Signal</keyword>
<dbReference type="InterPro" id="IPR044846">
    <property type="entry name" value="GH10"/>
</dbReference>
<dbReference type="RefSeq" id="WP_184923562.1">
    <property type="nucleotide sequence ID" value="NZ_JACHJR010000001.1"/>
</dbReference>
<evidence type="ECO:0000256" key="4">
    <source>
        <dbReference type="ARBA" id="ARBA00022729"/>
    </source>
</evidence>
<dbReference type="Pfam" id="PF00652">
    <property type="entry name" value="Ricin_B_lectin"/>
    <property type="match status" value="2"/>
</dbReference>
<dbReference type="InterPro" id="IPR000772">
    <property type="entry name" value="Ricin_B_lectin"/>
</dbReference>
<evidence type="ECO:0000256" key="9">
    <source>
        <dbReference type="RuleBase" id="RU361174"/>
    </source>
</evidence>
<dbReference type="EMBL" id="JACHJR010000001">
    <property type="protein sequence ID" value="MBB4951537.1"/>
    <property type="molecule type" value="Genomic_DNA"/>
</dbReference>
<name>A0A7W7WL77_9ACTN</name>
<evidence type="ECO:0000256" key="8">
    <source>
        <dbReference type="ARBA" id="ARBA00023326"/>
    </source>
</evidence>
<proteinExistence type="inferred from homology"/>
<protein>
    <recommendedName>
        <fullName evidence="9">Beta-xylanase</fullName>
        <ecNumber evidence="9">3.2.1.8</ecNumber>
    </recommendedName>
</protein>
<dbReference type="CDD" id="cd23418">
    <property type="entry name" value="beta-trefoil_Ricin_XLN-like"/>
    <property type="match status" value="2"/>
</dbReference>
<keyword evidence="7 9" id="KW-0326">Glycosidase</keyword>
<dbReference type="PROSITE" id="PS51760">
    <property type="entry name" value="GH10_2"/>
    <property type="match status" value="1"/>
</dbReference>
<keyword evidence="6 9" id="KW-0119">Carbohydrate metabolism</keyword>
<dbReference type="PANTHER" id="PTHR31490:SF88">
    <property type="entry name" value="BETA-XYLANASE"/>
    <property type="match status" value="1"/>
</dbReference>
<feature type="domain" description="GH10" evidence="11">
    <location>
        <begin position="30"/>
        <end position="356"/>
    </location>
</feature>
<dbReference type="SMART" id="SM00633">
    <property type="entry name" value="Glyco_10"/>
    <property type="match status" value="1"/>
</dbReference>
<feature type="signal peptide" evidence="10">
    <location>
        <begin position="1"/>
        <end position="31"/>
    </location>
</feature>
<dbReference type="InterPro" id="IPR035992">
    <property type="entry name" value="Ricin_B-like_lectins"/>
</dbReference>
<sequence length="618" mass="65543">MSRSVTSALRAGAACALALGLFSAVAPPAAAAPTTLKEAAQAKGRYFGGIMSSNSLNNPTATSLAAREFGVITPENEMKWDTSEPSPGNFNYGPGDRIQEWAAGKGMKVRGHTLVWYNPDVESQLPAWVKQLPLQQVRGAMENHVTQLVKHYKGKLLAWDVVNEPFNDDGSYRNSVFYQAMGKDYIAIALRAARAADPDVKLYLNDYNTEGDNSPKSNAMYNLAKQLKADGVPLDGIGLESHFEVGTVPSTIQSNMQRLTGLGLDVAVTEYDNRMQVKEKQNQTPVNPGDLNTQATETKNLVTACLNVARCVGMSQWAVGDADNWVPLFFPGSWGSATLFDVNYQPKPAYYAALNAFGGGSGGGQGSTSLGAYVWLVGAKSGRCLDVPAGGDGTQLQLWDCTGSSSQSFLLHADGSVRGGGKCLDAPNGAAPGWNLQVWSCSGAANQKWTLTTDGNLRSNSSGLCADPWGGATGNGTKLVLWNCYVGANQQWSFSSRPLIGDNSGRCLDVPLNGANGSLGQLWDCWASPNQTFTLTYDGSLRVQGKCLDFPTGGAPGTNLQIWDCGGTANQKWTLTSAGTIVNLASGLCLDTSYGATGNGARAILWTCHGGASQKWHM</sequence>
<evidence type="ECO:0000256" key="10">
    <source>
        <dbReference type="SAM" id="SignalP"/>
    </source>
</evidence>
<dbReference type="Proteomes" id="UP000573327">
    <property type="component" value="Unassembled WGS sequence"/>
</dbReference>
<dbReference type="GO" id="GO:0031176">
    <property type="term" value="F:endo-1,4-beta-xylanase activity"/>
    <property type="evidence" value="ECO:0007669"/>
    <property type="project" value="UniProtKB-EC"/>
</dbReference>
<evidence type="ECO:0000259" key="11">
    <source>
        <dbReference type="PROSITE" id="PS51760"/>
    </source>
</evidence>
<dbReference type="AlphaFoldDB" id="A0A7W7WL77"/>
<evidence type="ECO:0000313" key="12">
    <source>
        <dbReference type="EMBL" id="MBB4951537.1"/>
    </source>
</evidence>
<dbReference type="Pfam" id="PF00331">
    <property type="entry name" value="Glyco_hydro_10"/>
    <property type="match status" value="1"/>
</dbReference>
<accession>A0A7W7WL77</accession>
<comment type="similarity">
    <text evidence="2 9">Belongs to the glycosyl hydrolase 10 (cellulase F) family.</text>
</comment>
<reference evidence="12 13" key="1">
    <citation type="submission" date="2020-08" db="EMBL/GenBank/DDBJ databases">
        <title>Sequencing the genomes of 1000 actinobacteria strains.</title>
        <authorList>
            <person name="Klenk H.-P."/>
        </authorList>
    </citation>
    <scope>NUCLEOTIDE SEQUENCE [LARGE SCALE GENOMIC DNA]</scope>
    <source>
        <strain evidence="12 13">DSM 44786</strain>
    </source>
</reference>
<keyword evidence="8 9" id="KW-0624">Polysaccharide degradation</keyword>
<dbReference type="PRINTS" id="PR00134">
    <property type="entry name" value="GLHYDRLASE10"/>
</dbReference>
<dbReference type="SUPFAM" id="SSF51445">
    <property type="entry name" value="(Trans)glycosidases"/>
    <property type="match status" value="1"/>
</dbReference>
<dbReference type="InterPro" id="IPR001000">
    <property type="entry name" value="GH10_dom"/>
</dbReference>
<dbReference type="InterPro" id="IPR017853">
    <property type="entry name" value="GH"/>
</dbReference>
<organism evidence="12 13">
    <name type="scientific">Kitasatospora gansuensis</name>
    <dbReference type="NCBI Taxonomy" id="258050"/>
    <lineage>
        <taxon>Bacteria</taxon>
        <taxon>Bacillati</taxon>
        <taxon>Actinomycetota</taxon>
        <taxon>Actinomycetes</taxon>
        <taxon>Kitasatosporales</taxon>
        <taxon>Streptomycetaceae</taxon>
        <taxon>Kitasatospora</taxon>
    </lineage>
</organism>
<evidence type="ECO:0000256" key="1">
    <source>
        <dbReference type="ARBA" id="ARBA00000681"/>
    </source>
</evidence>
<comment type="catalytic activity">
    <reaction evidence="1 9">
        <text>Endohydrolysis of (1-&gt;4)-beta-D-xylosidic linkages in xylans.</text>
        <dbReference type="EC" id="3.2.1.8"/>
    </reaction>
</comment>